<evidence type="ECO:0000313" key="7">
    <source>
        <dbReference type="EMBL" id="CDF91413.1"/>
    </source>
</evidence>
<evidence type="ECO:0000256" key="6">
    <source>
        <dbReference type="ARBA" id="ARBA00023242"/>
    </source>
</evidence>
<dbReference type="OrthoDB" id="19714at2759"/>
<gene>
    <name evidence="7" type="ORF">BN860_02300g</name>
</gene>
<protein>
    <recommendedName>
        <fullName evidence="4">Protein LOT5</fullName>
    </recommendedName>
</protein>
<dbReference type="GO" id="GO:0005634">
    <property type="term" value="C:nucleus"/>
    <property type="evidence" value="ECO:0007669"/>
    <property type="project" value="UniProtKB-SubCell"/>
</dbReference>
<sequence>MQKGRPTSQLTVLKPSVENVISYNQYKRTQPMVNGVPMINVPTGDVVILFGGGRHFLLGLLQFGQDEKRVEEVELFILSTGILLWFNLMGNGLHIPYESVVYHGSIRIAGNEQDGHRLELLLTLESDKVLNQFFTGNANPPVAEEGPDGLAPTLSSIELTLRPKYSMYDRHYNPEIENLFTFENFGINRGDSLVNNCNEALAACLEMYRDPTYDDTENDDENDQDEAMFTSMHDTLGTYTNLGLADDLDGDAMARDGPEAGMSLQLQ</sequence>
<keyword evidence="8" id="KW-1185">Reference proteome</keyword>
<evidence type="ECO:0000256" key="3">
    <source>
        <dbReference type="ARBA" id="ARBA00006172"/>
    </source>
</evidence>
<dbReference type="AlphaFoldDB" id="A0A8J2X4Q2"/>
<evidence type="ECO:0000256" key="2">
    <source>
        <dbReference type="ARBA" id="ARBA00004496"/>
    </source>
</evidence>
<evidence type="ECO:0000256" key="4">
    <source>
        <dbReference type="ARBA" id="ARBA00015935"/>
    </source>
</evidence>
<accession>A0A8J2X4Q2</accession>
<dbReference type="Pfam" id="PF03517">
    <property type="entry name" value="Voldacs"/>
    <property type="match status" value="1"/>
</dbReference>
<comment type="subcellular location">
    <subcellularLocation>
        <location evidence="2">Cytoplasm</location>
    </subcellularLocation>
    <subcellularLocation>
        <location evidence="1">Nucleus</location>
    </subcellularLocation>
</comment>
<evidence type="ECO:0000313" key="8">
    <source>
        <dbReference type="Proteomes" id="UP000019375"/>
    </source>
</evidence>
<evidence type="ECO:0000256" key="1">
    <source>
        <dbReference type="ARBA" id="ARBA00004123"/>
    </source>
</evidence>
<keyword evidence="5" id="KW-0963">Cytoplasm</keyword>
<dbReference type="InterPro" id="IPR039924">
    <property type="entry name" value="ICln/Lot5/Saf5"/>
</dbReference>
<evidence type="ECO:0000256" key="5">
    <source>
        <dbReference type="ARBA" id="ARBA00022490"/>
    </source>
</evidence>
<dbReference type="Proteomes" id="UP000019375">
    <property type="component" value="Unassembled WGS sequence"/>
</dbReference>
<dbReference type="EMBL" id="HG316464">
    <property type="protein sequence ID" value="CDF91413.1"/>
    <property type="molecule type" value="Genomic_DNA"/>
</dbReference>
<comment type="similarity">
    <text evidence="3">Belongs to the LOT5 family.</text>
</comment>
<reference evidence="8" key="1">
    <citation type="journal article" date="2013" name="Genome Announc.">
        <title>Genome sequence of the food spoilage yeast Zygosaccharomyces bailii CLIB 213(T).</title>
        <authorList>
            <person name="Galeote V."/>
            <person name="Bigey F."/>
            <person name="Devillers H."/>
            <person name="Neuveglise C."/>
            <person name="Dequin S."/>
        </authorList>
    </citation>
    <scope>NUCLEOTIDE SEQUENCE [LARGE SCALE GENOMIC DNA]</scope>
    <source>
        <strain evidence="8">CLIB 213 / ATCC 58445 / CBS 680 / CCRC 21525 / NBRC 1098 / NCYC 1416 / NRRL Y-2227</strain>
    </source>
</reference>
<name>A0A8J2X4Q2_ZYGB2</name>
<proteinExistence type="inferred from homology"/>
<organism evidence="7 8">
    <name type="scientific">Zygosaccharomyces bailii (strain CLIB 213 / ATCC 58445 / CBS 680 / BCRC 21525 / NBRC 1098 / NCYC 1416 / NRRL Y-2227)</name>
    <dbReference type="NCBI Taxonomy" id="1333698"/>
    <lineage>
        <taxon>Eukaryota</taxon>
        <taxon>Fungi</taxon>
        <taxon>Dikarya</taxon>
        <taxon>Ascomycota</taxon>
        <taxon>Saccharomycotina</taxon>
        <taxon>Saccharomycetes</taxon>
        <taxon>Saccharomycetales</taxon>
        <taxon>Saccharomycetaceae</taxon>
        <taxon>Zygosaccharomyces</taxon>
    </lineage>
</organism>
<dbReference type="GO" id="GO:0005737">
    <property type="term" value="C:cytoplasm"/>
    <property type="evidence" value="ECO:0007669"/>
    <property type="project" value="UniProtKB-SubCell"/>
</dbReference>
<keyword evidence="6" id="KW-0539">Nucleus</keyword>